<reference evidence="2" key="2">
    <citation type="submission" date="2018-03" db="EMBL/GenBank/DDBJ databases">
        <title>The Triticum urartu genome reveals the dynamic nature of wheat genome evolution.</title>
        <authorList>
            <person name="Ling H."/>
            <person name="Ma B."/>
            <person name="Shi X."/>
            <person name="Liu H."/>
            <person name="Dong L."/>
            <person name="Sun H."/>
            <person name="Cao Y."/>
            <person name="Gao Q."/>
            <person name="Zheng S."/>
            <person name="Li Y."/>
            <person name="Yu Y."/>
            <person name="Du H."/>
            <person name="Qi M."/>
            <person name="Li Y."/>
            <person name="Yu H."/>
            <person name="Cui Y."/>
            <person name="Wang N."/>
            <person name="Chen C."/>
            <person name="Wu H."/>
            <person name="Zhao Y."/>
            <person name="Zhang J."/>
            <person name="Li Y."/>
            <person name="Zhou W."/>
            <person name="Zhang B."/>
            <person name="Hu W."/>
            <person name="Eijk M."/>
            <person name="Tang J."/>
            <person name="Witsenboer H."/>
            <person name="Zhao S."/>
            <person name="Li Z."/>
            <person name="Zhang A."/>
            <person name="Wang D."/>
            <person name="Liang C."/>
        </authorList>
    </citation>
    <scope>NUCLEOTIDE SEQUENCE [LARGE SCALE GENOMIC DNA]</scope>
    <source>
        <strain evidence="2">cv. G1812</strain>
    </source>
</reference>
<dbReference type="Proteomes" id="UP000015106">
    <property type="component" value="Chromosome 3"/>
</dbReference>
<keyword evidence="3" id="KW-1185">Reference proteome</keyword>
<proteinExistence type="predicted"/>
<feature type="region of interest" description="Disordered" evidence="1">
    <location>
        <begin position="1"/>
        <end position="21"/>
    </location>
</feature>
<feature type="compositionally biased region" description="Polar residues" evidence="1">
    <location>
        <begin position="1"/>
        <end position="19"/>
    </location>
</feature>
<evidence type="ECO:0000256" key="1">
    <source>
        <dbReference type="SAM" id="MobiDB-lite"/>
    </source>
</evidence>
<organism evidence="2 3">
    <name type="scientific">Triticum urartu</name>
    <name type="common">Red wild einkorn</name>
    <name type="synonym">Crithodium urartu</name>
    <dbReference type="NCBI Taxonomy" id="4572"/>
    <lineage>
        <taxon>Eukaryota</taxon>
        <taxon>Viridiplantae</taxon>
        <taxon>Streptophyta</taxon>
        <taxon>Embryophyta</taxon>
        <taxon>Tracheophyta</taxon>
        <taxon>Spermatophyta</taxon>
        <taxon>Magnoliopsida</taxon>
        <taxon>Liliopsida</taxon>
        <taxon>Poales</taxon>
        <taxon>Poaceae</taxon>
        <taxon>BOP clade</taxon>
        <taxon>Pooideae</taxon>
        <taxon>Triticodae</taxon>
        <taxon>Triticeae</taxon>
        <taxon>Triticinae</taxon>
        <taxon>Triticum</taxon>
    </lineage>
</organism>
<dbReference type="Gramene" id="TuG1812G0300005064.01.T01">
    <property type="protein sequence ID" value="TuG1812G0300005064.01.T01"/>
    <property type="gene ID" value="TuG1812G0300005064.01"/>
</dbReference>
<reference evidence="3" key="1">
    <citation type="journal article" date="2013" name="Nature">
        <title>Draft genome of the wheat A-genome progenitor Triticum urartu.</title>
        <authorList>
            <person name="Ling H.Q."/>
            <person name="Zhao S."/>
            <person name="Liu D."/>
            <person name="Wang J."/>
            <person name="Sun H."/>
            <person name="Zhang C."/>
            <person name="Fan H."/>
            <person name="Li D."/>
            <person name="Dong L."/>
            <person name="Tao Y."/>
            <person name="Gao C."/>
            <person name="Wu H."/>
            <person name="Li Y."/>
            <person name="Cui Y."/>
            <person name="Guo X."/>
            <person name="Zheng S."/>
            <person name="Wang B."/>
            <person name="Yu K."/>
            <person name="Liang Q."/>
            <person name="Yang W."/>
            <person name="Lou X."/>
            <person name="Chen J."/>
            <person name="Feng M."/>
            <person name="Jian J."/>
            <person name="Zhang X."/>
            <person name="Luo G."/>
            <person name="Jiang Y."/>
            <person name="Liu J."/>
            <person name="Wang Z."/>
            <person name="Sha Y."/>
            <person name="Zhang B."/>
            <person name="Wu H."/>
            <person name="Tang D."/>
            <person name="Shen Q."/>
            <person name="Xue P."/>
            <person name="Zou S."/>
            <person name="Wang X."/>
            <person name="Liu X."/>
            <person name="Wang F."/>
            <person name="Yang Y."/>
            <person name="An X."/>
            <person name="Dong Z."/>
            <person name="Zhang K."/>
            <person name="Zhang X."/>
            <person name="Luo M.C."/>
            <person name="Dvorak J."/>
            <person name="Tong Y."/>
            <person name="Wang J."/>
            <person name="Yang H."/>
            <person name="Li Z."/>
            <person name="Wang D."/>
            <person name="Zhang A."/>
            <person name="Wang J."/>
        </authorList>
    </citation>
    <scope>NUCLEOTIDE SEQUENCE</scope>
    <source>
        <strain evidence="3">cv. G1812</strain>
    </source>
</reference>
<sequence length="118" mass="13258">MSTMGQKPEQHQNNTSPITKTGWRAIKETGLNSTQFLRCNHYEATQRTSAKRDRRQSTRSSFLHIPPLAASQTLISSRVPLRIISAPARSCVTSSPACRPFRFLTLTRYAALASIYMC</sequence>
<evidence type="ECO:0000313" key="3">
    <source>
        <dbReference type="Proteomes" id="UP000015106"/>
    </source>
</evidence>
<dbReference type="EnsemblPlants" id="TuG1812G0300005064.01.T01">
    <property type="protein sequence ID" value="TuG1812G0300005064.01.T01"/>
    <property type="gene ID" value="TuG1812G0300005064.01"/>
</dbReference>
<reference evidence="2" key="3">
    <citation type="submission" date="2022-06" db="UniProtKB">
        <authorList>
            <consortium name="EnsemblPlants"/>
        </authorList>
    </citation>
    <scope>IDENTIFICATION</scope>
</reference>
<protein>
    <submittedName>
        <fullName evidence="2">Uncharacterized protein</fullName>
    </submittedName>
</protein>
<evidence type="ECO:0000313" key="2">
    <source>
        <dbReference type="EnsemblPlants" id="TuG1812G0300005064.01.T01"/>
    </source>
</evidence>
<accession>A0A8R7PYU2</accession>
<dbReference type="AlphaFoldDB" id="A0A8R7PYU2"/>
<name>A0A8R7PYU2_TRIUA</name>